<evidence type="ECO:0000259" key="2">
    <source>
        <dbReference type="Pfam" id="PF17832"/>
    </source>
</evidence>
<dbReference type="Gene3D" id="3.10.400.20">
    <property type="match status" value="1"/>
</dbReference>
<feature type="domain" description="Pre-PUA" evidence="2">
    <location>
        <begin position="8"/>
        <end position="94"/>
    </location>
</feature>
<name>A0A5A8DTZ9_CAFRO</name>
<dbReference type="CDD" id="cd21156">
    <property type="entry name" value="PUA_eIF2d-like"/>
    <property type="match status" value="1"/>
</dbReference>
<dbReference type="PROSITE" id="PS50890">
    <property type="entry name" value="PUA"/>
    <property type="match status" value="1"/>
</dbReference>
<proteinExistence type="predicted"/>
<feature type="compositionally biased region" description="Gly residues" evidence="1">
    <location>
        <begin position="611"/>
        <end position="621"/>
    </location>
</feature>
<organism evidence="5 6">
    <name type="scientific">Cafeteria roenbergensis</name>
    <name type="common">Marine flagellate</name>
    <dbReference type="NCBI Taxonomy" id="33653"/>
    <lineage>
        <taxon>Eukaryota</taxon>
        <taxon>Sar</taxon>
        <taxon>Stramenopiles</taxon>
        <taxon>Bigyra</taxon>
        <taxon>Opalozoa</taxon>
        <taxon>Bicosoecida</taxon>
        <taxon>Cafeteriaceae</taxon>
        <taxon>Cafeteria</taxon>
    </lineage>
</organism>
<dbReference type="InterPro" id="IPR048248">
    <property type="entry name" value="PUA_eIF2d-like"/>
</dbReference>
<dbReference type="PANTHER" id="PTHR12217:SF4">
    <property type="entry name" value="EUKARYOTIC TRANSLATION INITIATION FACTOR 2D"/>
    <property type="match status" value="1"/>
</dbReference>
<feature type="compositionally biased region" description="Low complexity" evidence="1">
    <location>
        <begin position="259"/>
        <end position="276"/>
    </location>
</feature>
<dbReference type="GO" id="GO:0003743">
    <property type="term" value="F:translation initiation factor activity"/>
    <property type="evidence" value="ECO:0007669"/>
    <property type="project" value="InterPro"/>
</dbReference>
<gene>
    <name evidence="5" type="ORF">FNF28_02409</name>
</gene>
<dbReference type="GO" id="GO:0001731">
    <property type="term" value="P:formation of translation preinitiation complex"/>
    <property type="evidence" value="ECO:0007669"/>
    <property type="project" value="InterPro"/>
</dbReference>
<dbReference type="PANTHER" id="PTHR12217">
    <property type="entry name" value="EUKARYOTIC TRANSLATION INITIATION FACTOR 2D"/>
    <property type="match status" value="1"/>
</dbReference>
<dbReference type="InterPro" id="IPR015947">
    <property type="entry name" value="PUA-like_sf"/>
</dbReference>
<dbReference type="Proteomes" id="UP000324907">
    <property type="component" value="Unassembled WGS sequence"/>
</dbReference>
<feature type="region of interest" description="Disordered" evidence="1">
    <location>
        <begin position="221"/>
        <end position="292"/>
    </location>
</feature>
<evidence type="ECO:0000259" key="3">
    <source>
        <dbReference type="Pfam" id="PF25304"/>
    </source>
</evidence>
<dbReference type="AlphaFoldDB" id="A0A5A8DTZ9"/>
<evidence type="ECO:0000259" key="4">
    <source>
        <dbReference type="Pfam" id="PF26292"/>
    </source>
</evidence>
<feature type="domain" description="Eukaryotic translation initiation factor 2D-like PUA RNA-binding" evidence="4">
    <location>
        <begin position="97"/>
        <end position="179"/>
    </location>
</feature>
<reference evidence="5 6" key="1">
    <citation type="submission" date="2019-07" db="EMBL/GenBank/DDBJ databases">
        <title>Genomes of Cafeteria roenbergensis.</title>
        <authorList>
            <person name="Fischer M.G."/>
            <person name="Hackl T."/>
            <person name="Roman M."/>
        </authorList>
    </citation>
    <scope>NUCLEOTIDE SEQUENCE [LARGE SCALE GENOMIC DNA]</scope>
    <source>
        <strain evidence="5 6">RCC970-E3</strain>
    </source>
</reference>
<feature type="region of interest" description="Disordered" evidence="1">
    <location>
        <begin position="610"/>
        <end position="629"/>
    </location>
</feature>
<dbReference type="SUPFAM" id="SSF88697">
    <property type="entry name" value="PUA domain-like"/>
    <property type="match status" value="1"/>
</dbReference>
<dbReference type="Pfam" id="PF17832">
    <property type="entry name" value="Pre-PUA"/>
    <property type="match status" value="1"/>
</dbReference>
<dbReference type="InterPro" id="IPR039757">
    <property type="entry name" value="EIF2D"/>
</dbReference>
<sequence length="775" mass="78884">MFAKEHDVSASTQSLLKNKERRRFREALAELARGAEGVVDALVPAKANVEATKLKSKVVLFSLQGEACPLVFDISLGKGKQEFVPTVFAAWRQPAVLPHILVHQHVSLPLLRGADLMAPGVLVPPASGLPDLAKGAPVLIRALGNPMPFAVGVMDVSTADALAGGMRGRLVRILHRFRDTLWEAGGRAVPNEGFGRSSISALPEFLAGDIASHGWTTAEEALPEGAGEEDGSGGGEEDGGGEEEEGEEGEEDSAGAGAGAAAAAAAAASSAAPGDGSASGAGGPAPPDSAPAAVPEELAAMAADPSELLLACTLQALKTRLRASALPLLSNAFFASFVLPCRPRGSTVDAKKSRWGGVGALLKFLEEQGVMVLGTNEEETATLIEKFDKTHPMVADHRAWPKGVTVEADDAARAAAEAEAAGDGPIGAEAATLVPPAVEDFFKPRTQAERVYAVVLQEVAKRAWLRISAAVAEAGAAARKAALSALGPDVTEESLDEDAAAAVATAVAKAERDARDAAEAGAPELPGVDVSHLRHRSRDGMSDAEQRRLALVAPMRLLRTRLFAPSESTRVLGLYASIRGLKDAPERTAMLVDEPLAAALSVTPEALRRAGGVGGSGGGRRGAAASGAGPAFPRLPGAAADAEAAASAAAADAASAAQAALEATLPPLAEVAPASTPIGCLPKKDAAIRFSKAHDPWYLLTRATGDQDCKAGTPPCVHVIVEQGDVGEGVVEFLVKAYGLPRRLVDLKGGSGGGKPKGGSGGGGGGGGGGKKKRK</sequence>
<dbReference type="InterPro" id="IPR041366">
    <property type="entry name" value="Pre-PUA"/>
</dbReference>
<protein>
    <submittedName>
        <fullName evidence="5">Uncharacterized protein</fullName>
    </submittedName>
</protein>
<feature type="region of interest" description="Disordered" evidence="1">
    <location>
        <begin position="746"/>
        <end position="775"/>
    </location>
</feature>
<evidence type="ECO:0000313" key="6">
    <source>
        <dbReference type="Proteomes" id="UP000324907"/>
    </source>
</evidence>
<dbReference type="InterPro" id="IPR057429">
    <property type="entry name" value="WH_eIF2D"/>
</dbReference>
<dbReference type="EMBL" id="VLTL01000027">
    <property type="protein sequence ID" value="KAA0168669.1"/>
    <property type="molecule type" value="Genomic_DNA"/>
</dbReference>
<comment type="caution">
    <text evidence="5">The sequence shown here is derived from an EMBL/GenBank/DDBJ whole genome shotgun (WGS) entry which is preliminary data.</text>
</comment>
<feature type="domain" description="eIF2D winged helix" evidence="3">
    <location>
        <begin position="307"/>
        <end position="378"/>
    </location>
</feature>
<dbReference type="Pfam" id="PF25304">
    <property type="entry name" value="WHD_eIF2D"/>
    <property type="match status" value="1"/>
</dbReference>
<evidence type="ECO:0000313" key="5">
    <source>
        <dbReference type="EMBL" id="KAA0168669.1"/>
    </source>
</evidence>
<accession>A0A5A8DTZ9</accession>
<feature type="compositionally biased region" description="Acidic residues" evidence="1">
    <location>
        <begin position="226"/>
        <end position="253"/>
    </location>
</feature>
<feature type="compositionally biased region" description="Gly residues" evidence="1">
    <location>
        <begin position="749"/>
        <end position="769"/>
    </location>
</feature>
<dbReference type="Pfam" id="PF26292">
    <property type="entry name" value="PUA_elF2D"/>
    <property type="match status" value="1"/>
</dbReference>
<evidence type="ECO:0000256" key="1">
    <source>
        <dbReference type="SAM" id="MobiDB-lite"/>
    </source>
</evidence>